<evidence type="ECO:0000256" key="4">
    <source>
        <dbReference type="ARBA" id="ARBA00022759"/>
    </source>
</evidence>
<comment type="similarity">
    <text evidence="1">Belongs to the nuclease type I family.</text>
</comment>
<evidence type="ECO:0000313" key="9">
    <source>
        <dbReference type="EMBL" id="RKP06283.1"/>
    </source>
</evidence>
<evidence type="ECO:0000256" key="6">
    <source>
        <dbReference type="ARBA" id="ARBA00023157"/>
    </source>
</evidence>
<keyword evidence="6" id="KW-1015">Disulfide bond</keyword>
<gene>
    <name evidence="9" type="ORF">THASP1DRAFT_31894</name>
</gene>
<dbReference type="GO" id="GO:0016788">
    <property type="term" value="F:hydrolase activity, acting on ester bonds"/>
    <property type="evidence" value="ECO:0007669"/>
    <property type="project" value="InterPro"/>
</dbReference>
<dbReference type="AlphaFoldDB" id="A0A4P9XKF5"/>
<dbReference type="InterPro" id="IPR008947">
    <property type="entry name" value="PLipase_C/P1_nuclease_dom_sf"/>
</dbReference>
<dbReference type="Pfam" id="PF02265">
    <property type="entry name" value="S1-P1_nuclease"/>
    <property type="match status" value="1"/>
</dbReference>
<feature type="signal peptide" evidence="8">
    <location>
        <begin position="1"/>
        <end position="21"/>
    </location>
</feature>
<dbReference type="SUPFAM" id="SSF48537">
    <property type="entry name" value="Phospholipase C/P1 nuclease"/>
    <property type="match status" value="1"/>
</dbReference>
<dbReference type="STRING" id="78915.A0A4P9XKF5"/>
<keyword evidence="7" id="KW-0325">Glycoprotein</keyword>
<keyword evidence="2" id="KW-0540">Nuclease</keyword>
<dbReference type="PANTHER" id="PTHR33146:SF26">
    <property type="entry name" value="ENDONUCLEASE 4"/>
    <property type="match status" value="1"/>
</dbReference>
<name>A0A4P9XKF5_9FUNG</name>
<accession>A0A4P9XKF5</accession>
<keyword evidence="5" id="KW-0378">Hydrolase</keyword>
<dbReference type="OrthoDB" id="441446at2759"/>
<dbReference type="GO" id="GO:0046872">
    <property type="term" value="F:metal ion binding"/>
    <property type="evidence" value="ECO:0007669"/>
    <property type="project" value="UniProtKB-KW"/>
</dbReference>
<dbReference type="Gene3D" id="1.10.575.10">
    <property type="entry name" value="P1 Nuclease"/>
    <property type="match status" value="1"/>
</dbReference>
<evidence type="ECO:0000256" key="5">
    <source>
        <dbReference type="ARBA" id="ARBA00022801"/>
    </source>
</evidence>
<dbReference type="PANTHER" id="PTHR33146">
    <property type="entry name" value="ENDONUCLEASE 4"/>
    <property type="match status" value="1"/>
</dbReference>
<dbReference type="EMBL" id="KZ992916">
    <property type="protein sequence ID" value="RKP06283.1"/>
    <property type="molecule type" value="Genomic_DNA"/>
</dbReference>
<evidence type="ECO:0000256" key="8">
    <source>
        <dbReference type="SAM" id="SignalP"/>
    </source>
</evidence>
<dbReference type="GO" id="GO:0006308">
    <property type="term" value="P:DNA catabolic process"/>
    <property type="evidence" value="ECO:0007669"/>
    <property type="project" value="InterPro"/>
</dbReference>
<keyword evidence="3" id="KW-0479">Metal-binding</keyword>
<keyword evidence="8" id="KW-0732">Signal</keyword>
<reference evidence="10" key="1">
    <citation type="journal article" date="2018" name="Nat. Microbiol.">
        <title>Leveraging single-cell genomics to expand the fungal tree of life.</title>
        <authorList>
            <person name="Ahrendt S.R."/>
            <person name="Quandt C.A."/>
            <person name="Ciobanu D."/>
            <person name="Clum A."/>
            <person name="Salamov A."/>
            <person name="Andreopoulos B."/>
            <person name="Cheng J.F."/>
            <person name="Woyke T."/>
            <person name="Pelin A."/>
            <person name="Henrissat B."/>
            <person name="Reynolds N.K."/>
            <person name="Benny G.L."/>
            <person name="Smith M.E."/>
            <person name="James T.Y."/>
            <person name="Grigoriev I.V."/>
        </authorList>
    </citation>
    <scope>NUCLEOTIDE SEQUENCE [LARGE SCALE GENOMIC DNA]</scope>
    <source>
        <strain evidence="10">RSA 1356</strain>
    </source>
</reference>
<evidence type="ECO:0000256" key="3">
    <source>
        <dbReference type="ARBA" id="ARBA00022723"/>
    </source>
</evidence>
<sequence length="200" mass="22578">MRNITISMAIVAITLPALTHAWGDAAHRAIGLLTKKLLRPEISPRLEAVLALDPVTKGDFGAAAAWADTVVADPKYASTKELHYAQMTGTSPQQCSKIESDARPESGNVYGAIDTYTHKMLYDKDVQEREQNKTRPESIKFLFNFLTDIFQPMHITAEYNNGRDAKLYWKNSQASLHDIWDTHLVEERLREFNDQPALYA</sequence>
<feature type="chain" id="PRO_5020875906" evidence="8">
    <location>
        <begin position="22"/>
        <end position="200"/>
    </location>
</feature>
<dbReference type="InterPro" id="IPR003154">
    <property type="entry name" value="S1/P1nuclease"/>
</dbReference>
<evidence type="ECO:0000256" key="2">
    <source>
        <dbReference type="ARBA" id="ARBA00022722"/>
    </source>
</evidence>
<organism evidence="9 10">
    <name type="scientific">Thamnocephalis sphaerospora</name>
    <dbReference type="NCBI Taxonomy" id="78915"/>
    <lineage>
        <taxon>Eukaryota</taxon>
        <taxon>Fungi</taxon>
        <taxon>Fungi incertae sedis</taxon>
        <taxon>Zoopagomycota</taxon>
        <taxon>Zoopagomycotina</taxon>
        <taxon>Zoopagomycetes</taxon>
        <taxon>Zoopagales</taxon>
        <taxon>Sigmoideomycetaceae</taxon>
        <taxon>Thamnocephalis</taxon>
    </lineage>
</organism>
<dbReference type="GO" id="GO:0004519">
    <property type="term" value="F:endonuclease activity"/>
    <property type="evidence" value="ECO:0007669"/>
    <property type="project" value="UniProtKB-KW"/>
</dbReference>
<dbReference type="Proteomes" id="UP000271241">
    <property type="component" value="Unassembled WGS sequence"/>
</dbReference>
<keyword evidence="4" id="KW-0255">Endonuclease</keyword>
<evidence type="ECO:0000313" key="10">
    <source>
        <dbReference type="Proteomes" id="UP000271241"/>
    </source>
</evidence>
<evidence type="ECO:0000256" key="7">
    <source>
        <dbReference type="ARBA" id="ARBA00023180"/>
    </source>
</evidence>
<protein>
    <submittedName>
        <fullName evidence="9">Phospholipase C/P1 nuclease domain-containing protein</fullName>
    </submittedName>
</protein>
<feature type="non-terminal residue" evidence="9">
    <location>
        <position position="200"/>
    </location>
</feature>
<keyword evidence="10" id="KW-1185">Reference proteome</keyword>
<evidence type="ECO:0000256" key="1">
    <source>
        <dbReference type="ARBA" id="ARBA00009547"/>
    </source>
</evidence>
<dbReference type="GO" id="GO:0003676">
    <property type="term" value="F:nucleic acid binding"/>
    <property type="evidence" value="ECO:0007669"/>
    <property type="project" value="InterPro"/>
</dbReference>
<proteinExistence type="inferred from homology"/>